<evidence type="ECO:0000313" key="4">
    <source>
        <dbReference type="Proteomes" id="UP000008068"/>
    </source>
</evidence>
<feature type="region of interest" description="Disordered" evidence="2">
    <location>
        <begin position="102"/>
        <end position="149"/>
    </location>
</feature>
<evidence type="ECO:0000256" key="1">
    <source>
        <dbReference type="SAM" id="Coils"/>
    </source>
</evidence>
<feature type="compositionally biased region" description="Acidic residues" evidence="2">
    <location>
        <begin position="104"/>
        <end position="145"/>
    </location>
</feature>
<accession>G0PCH7</accession>
<reference evidence="4" key="1">
    <citation type="submission" date="2011-07" db="EMBL/GenBank/DDBJ databases">
        <authorList>
            <consortium name="Caenorhabditis brenneri Sequencing and Analysis Consortium"/>
            <person name="Wilson R.K."/>
        </authorList>
    </citation>
    <scope>NUCLEOTIDE SEQUENCE [LARGE SCALE GENOMIC DNA]</scope>
    <source>
        <strain evidence="4">PB2801</strain>
    </source>
</reference>
<evidence type="ECO:0000256" key="2">
    <source>
        <dbReference type="SAM" id="MobiDB-lite"/>
    </source>
</evidence>
<protein>
    <submittedName>
        <fullName evidence="3">Uncharacterized protein</fullName>
    </submittedName>
</protein>
<feature type="region of interest" description="Disordered" evidence="2">
    <location>
        <begin position="407"/>
        <end position="427"/>
    </location>
</feature>
<dbReference type="AlphaFoldDB" id="G0PCH7"/>
<name>G0PCH7_CAEBE</name>
<proteinExistence type="predicted"/>
<dbReference type="HOGENOM" id="CLU_643366_0_0_1"/>
<keyword evidence="1" id="KW-0175">Coiled coil</keyword>
<evidence type="ECO:0000313" key="3">
    <source>
        <dbReference type="EMBL" id="EGT51121.1"/>
    </source>
</evidence>
<dbReference type="OrthoDB" id="5911545at2759"/>
<dbReference type="STRING" id="135651.G0PCH7"/>
<organism evidence="4">
    <name type="scientific">Caenorhabditis brenneri</name>
    <name type="common">Nematode worm</name>
    <dbReference type="NCBI Taxonomy" id="135651"/>
    <lineage>
        <taxon>Eukaryota</taxon>
        <taxon>Metazoa</taxon>
        <taxon>Ecdysozoa</taxon>
        <taxon>Nematoda</taxon>
        <taxon>Chromadorea</taxon>
        <taxon>Rhabditida</taxon>
        <taxon>Rhabditina</taxon>
        <taxon>Rhabditomorpha</taxon>
        <taxon>Rhabditoidea</taxon>
        <taxon>Rhabditidae</taxon>
        <taxon>Peloderinae</taxon>
        <taxon>Caenorhabditis</taxon>
    </lineage>
</organism>
<gene>
    <name evidence="3" type="ORF">CAEBREN_28301</name>
</gene>
<feature type="non-terminal residue" evidence="3">
    <location>
        <position position="1"/>
    </location>
</feature>
<dbReference type="EMBL" id="GL380242">
    <property type="protein sequence ID" value="EGT51121.1"/>
    <property type="molecule type" value="Genomic_DNA"/>
</dbReference>
<dbReference type="Proteomes" id="UP000008068">
    <property type="component" value="Unassembled WGS sequence"/>
</dbReference>
<dbReference type="InParanoid" id="G0PCH7"/>
<feature type="coiled-coil region" evidence="1">
    <location>
        <begin position="163"/>
        <end position="268"/>
    </location>
</feature>
<keyword evidence="4" id="KW-1185">Reference proteome</keyword>
<sequence length="427" mass="48892">ENVSSLRLQLNHAQWFERCVMDQDKQLEKAKTDEGILKAEIVNKDEKILELFDKCHEREKTIEEKTQTMLEMMETINSLRKQTAYYEEEITKLLDEKEKMLNESVEEDSDASDASDDEEDEDSGSDSDDSSSSDSDSDDEPENEVDFWKTQLEGAEALLLLSNKELIESKEQHDKAYKDLELKAENAEKKASEAEAECETLRSRLEIMTYESRVAMEKEKSEKKQILLKLSEETKKAQETAQENKQILLKLSEEIKKAKEMEQLQKTEIGLLKKSVSDIQAANRIETDMIKAGHSGVVTKLTDQIRELHSKCQHIVNSNAANEFVRDLKSKSAEIEAIQKSEKEQREKRIVSQDKLVAQMEINMQLQKDVIELTRQIQALQAIDDAESAIGVEEQVAVEDVEIGEEQAYDIDYSSDSSFEPVDEHDL</sequence>
<feature type="coiled-coil region" evidence="1">
    <location>
        <begin position="328"/>
        <end position="383"/>
    </location>
</feature>
<feature type="coiled-coil region" evidence="1">
    <location>
        <begin position="62"/>
        <end position="96"/>
    </location>
</feature>